<protein>
    <submittedName>
        <fullName evidence="2">DUF2007 domain-containing protein</fullName>
    </submittedName>
</protein>
<proteinExistence type="predicted"/>
<sequence length="90" mass="10518">MFKRKNKIQKRNKSDDFELVLLKSINNEYEFNMVKGILDEHKIPYIVKEHGIGGYMRIISGTSNERIDILVEKSAFEKAKAILEQFGLEE</sequence>
<evidence type="ECO:0000313" key="3">
    <source>
        <dbReference type="Proteomes" id="UP001524478"/>
    </source>
</evidence>
<dbReference type="SUPFAM" id="SSF54913">
    <property type="entry name" value="GlnB-like"/>
    <property type="match status" value="1"/>
</dbReference>
<dbReference type="InterPro" id="IPR018551">
    <property type="entry name" value="DUF2007"/>
</dbReference>
<dbReference type="Pfam" id="PF09413">
    <property type="entry name" value="DUF2007"/>
    <property type="match status" value="1"/>
</dbReference>
<dbReference type="RefSeq" id="WP_256311456.1">
    <property type="nucleotide sequence ID" value="NZ_JANGAC010000007.1"/>
</dbReference>
<evidence type="ECO:0000313" key="2">
    <source>
        <dbReference type="EMBL" id="MCQ4923481.1"/>
    </source>
</evidence>
<evidence type="ECO:0000259" key="1">
    <source>
        <dbReference type="Pfam" id="PF09413"/>
    </source>
</evidence>
<feature type="domain" description="DUF2007" evidence="1">
    <location>
        <begin position="23"/>
        <end position="86"/>
    </location>
</feature>
<dbReference type="Proteomes" id="UP001524478">
    <property type="component" value="Unassembled WGS sequence"/>
</dbReference>
<name>A0ABT1SAJ8_9FIRM</name>
<gene>
    <name evidence="2" type="ORF">NE686_10315</name>
</gene>
<keyword evidence="3" id="KW-1185">Reference proteome</keyword>
<comment type="caution">
    <text evidence="2">The sequence shown here is derived from an EMBL/GenBank/DDBJ whole genome shotgun (WGS) entry which is preliminary data.</text>
</comment>
<dbReference type="InterPro" id="IPR011322">
    <property type="entry name" value="N-reg_PII-like_a/b"/>
</dbReference>
<dbReference type="EMBL" id="JANGAC010000007">
    <property type="protein sequence ID" value="MCQ4923481.1"/>
    <property type="molecule type" value="Genomic_DNA"/>
</dbReference>
<accession>A0ABT1SAJ8</accession>
<organism evidence="2 3">
    <name type="scientific">Tissierella carlieri</name>
    <dbReference type="NCBI Taxonomy" id="689904"/>
    <lineage>
        <taxon>Bacteria</taxon>
        <taxon>Bacillati</taxon>
        <taxon>Bacillota</taxon>
        <taxon>Tissierellia</taxon>
        <taxon>Tissierellales</taxon>
        <taxon>Tissierellaceae</taxon>
        <taxon>Tissierella</taxon>
    </lineage>
</organism>
<reference evidence="2 3" key="1">
    <citation type="submission" date="2022-06" db="EMBL/GenBank/DDBJ databases">
        <title>Isolation of gut microbiota from human fecal samples.</title>
        <authorList>
            <person name="Pamer E.G."/>
            <person name="Barat B."/>
            <person name="Waligurski E."/>
            <person name="Medina S."/>
            <person name="Paddock L."/>
            <person name="Mostad J."/>
        </authorList>
    </citation>
    <scope>NUCLEOTIDE SEQUENCE [LARGE SCALE GENOMIC DNA]</scope>
    <source>
        <strain evidence="2 3">DFI.7.95</strain>
    </source>
</reference>